<dbReference type="STRING" id="233100.SAMN05216526_0716"/>
<protein>
    <recommendedName>
        <fullName evidence="11">Histidinol-phosphate aminotransferase</fullName>
        <ecNumber evidence="11">2.6.1.9</ecNumber>
    </recommendedName>
    <alternativeName>
        <fullName evidence="11">Imidazole acetol-phosphate transaminase</fullName>
    </alternativeName>
</protein>
<dbReference type="AlphaFoldDB" id="A0A1R3VQE7"/>
<comment type="catalytic activity">
    <reaction evidence="10 11">
        <text>L-histidinol phosphate + 2-oxoglutarate = 3-(imidazol-4-yl)-2-oxopropyl phosphate + L-glutamate</text>
        <dbReference type="Rhea" id="RHEA:23744"/>
        <dbReference type="ChEBI" id="CHEBI:16810"/>
        <dbReference type="ChEBI" id="CHEBI:29985"/>
        <dbReference type="ChEBI" id="CHEBI:57766"/>
        <dbReference type="ChEBI" id="CHEBI:57980"/>
        <dbReference type="EC" id="2.6.1.9"/>
    </reaction>
</comment>
<keyword evidence="8 11" id="KW-0663">Pyridoxal phosphate</keyword>
<accession>A0A1R3VQE7</accession>
<evidence type="ECO:0000256" key="1">
    <source>
        <dbReference type="ARBA" id="ARBA00001933"/>
    </source>
</evidence>
<dbReference type="GO" id="GO:0004400">
    <property type="term" value="F:histidinol-phosphate transaminase activity"/>
    <property type="evidence" value="ECO:0007669"/>
    <property type="project" value="UniProtKB-UniRule"/>
</dbReference>
<dbReference type="UniPathway" id="UPA00031">
    <property type="reaction ID" value="UER00012"/>
</dbReference>
<evidence type="ECO:0000256" key="4">
    <source>
        <dbReference type="ARBA" id="ARBA00011738"/>
    </source>
</evidence>
<keyword evidence="7 11" id="KW-0808">Transferase</keyword>
<dbReference type="Proteomes" id="UP000223759">
    <property type="component" value="Unassembled WGS sequence"/>
</dbReference>
<dbReference type="HAMAP" id="MF_01023">
    <property type="entry name" value="HisC_aminotrans_2"/>
    <property type="match status" value="1"/>
</dbReference>
<keyword evidence="6 11" id="KW-0028">Amino-acid biosynthesis</keyword>
<dbReference type="NCBIfam" id="TIGR01141">
    <property type="entry name" value="hisC"/>
    <property type="match status" value="1"/>
</dbReference>
<keyword evidence="9 11" id="KW-0368">Histidine biosynthesis</keyword>
<dbReference type="EMBL" id="FTPK01000001">
    <property type="protein sequence ID" value="SIT66896.1"/>
    <property type="molecule type" value="Genomic_DNA"/>
</dbReference>
<keyword evidence="5 11" id="KW-0032">Aminotransferase</keyword>
<proteinExistence type="inferred from homology"/>
<dbReference type="GO" id="GO:0030170">
    <property type="term" value="F:pyridoxal phosphate binding"/>
    <property type="evidence" value="ECO:0007669"/>
    <property type="project" value="InterPro"/>
</dbReference>
<evidence type="ECO:0000256" key="3">
    <source>
        <dbReference type="ARBA" id="ARBA00007970"/>
    </source>
</evidence>
<dbReference type="EC" id="2.6.1.9" evidence="11"/>
<name>A0A1R3VQE7_9GAMM</name>
<feature type="domain" description="Aminotransferase class I/classII large" evidence="12">
    <location>
        <begin position="25"/>
        <end position="349"/>
    </location>
</feature>
<comment type="subunit">
    <text evidence="4 11">Homodimer.</text>
</comment>
<evidence type="ECO:0000256" key="2">
    <source>
        <dbReference type="ARBA" id="ARBA00005011"/>
    </source>
</evidence>
<comment type="cofactor">
    <cofactor evidence="1 11">
        <name>pyridoxal 5'-phosphate</name>
        <dbReference type="ChEBI" id="CHEBI:597326"/>
    </cofactor>
</comment>
<evidence type="ECO:0000256" key="10">
    <source>
        <dbReference type="ARBA" id="ARBA00047481"/>
    </source>
</evidence>
<keyword evidence="14" id="KW-1185">Reference proteome</keyword>
<reference evidence="13 14" key="1">
    <citation type="submission" date="2017-01" db="EMBL/GenBank/DDBJ databases">
        <authorList>
            <person name="Mah S.A."/>
            <person name="Swanson W.J."/>
            <person name="Moy G.W."/>
            <person name="Vacquier V.D."/>
        </authorList>
    </citation>
    <scope>NUCLEOTIDE SEQUENCE [LARGE SCALE GENOMIC DNA]</scope>
    <source>
        <strain evidence="13 14">M9</strain>
    </source>
</reference>
<dbReference type="InterPro" id="IPR004839">
    <property type="entry name" value="Aminotransferase_I/II_large"/>
</dbReference>
<evidence type="ECO:0000256" key="7">
    <source>
        <dbReference type="ARBA" id="ARBA00022679"/>
    </source>
</evidence>
<evidence type="ECO:0000256" key="6">
    <source>
        <dbReference type="ARBA" id="ARBA00022605"/>
    </source>
</evidence>
<dbReference type="GO" id="GO:0000105">
    <property type="term" value="P:L-histidine biosynthetic process"/>
    <property type="evidence" value="ECO:0007669"/>
    <property type="project" value="UniProtKB-UniRule"/>
</dbReference>
<organism evidence="13 14">
    <name type="scientific">Ectothiorhodosinus mongolicus</name>
    <dbReference type="NCBI Taxonomy" id="233100"/>
    <lineage>
        <taxon>Bacteria</taxon>
        <taxon>Pseudomonadati</taxon>
        <taxon>Pseudomonadota</taxon>
        <taxon>Gammaproteobacteria</taxon>
        <taxon>Chromatiales</taxon>
        <taxon>Ectothiorhodospiraceae</taxon>
        <taxon>Ectothiorhodosinus</taxon>
    </lineage>
</organism>
<sequence>MQPSDLMRPELLAQGAYSVPDSRGMIKLDAMENPYHWPADMQAQLGRVLAQAELNRYPDPRAEALTQQLRAVMGVPETAGLMLGNGSDELIQILLMAMAGSGRGVLAPEPGFVMYRLIAQWLDVPYTGVPLQPDFSLDMPAMLAAIEDQAPAVMFLAWPNNPTGNRWPRADVEALIQAAPGLVVVDEAYGPFADDSFLSEVGQGKLMVMRTVSKLGLAGLRLGYLAGPGEWIQALDGLRLPYNINVLTQAAASFALEHNAVLHEQAGLIRAERAALSAALAALPGVEVFPSEANFLLVRVPLGRADAVFEGLRERRILIKNVSKQNPLLADCLRVTIGTPEENAAFLTAFKQSL</sequence>
<comment type="similarity">
    <text evidence="3 11">Belongs to the class-II pyridoxal-phosphate-dependent aminotransferase family. Histidinol-phosphate aminotransferase subfamily.</text>
</comment>
<evidence type="ECO:0000313" key="14">
    <source>
        <dbReference type="Proteomes" id="UP000223759"/>
    </source>
</evidence>
<dbReference type="InterPro" id="IPR015424">
    <property type="entry name" value="PyrdxlP-dep_Trfase"/>
</dbReference>
<dbReference type="CDD" id="cd00609">
    <property type="entry name" value="AAT_like"/>
    <property type="match status" value="1"/>
</dbReference>
<comment type="pathway">
    <text evidence="2 11">Amino-acid biosynthesis; L-histidine biosynthesis; L-histidine from 5-phospho-alpha-D-ribose 1-diphosphate: step 7/9.</text>
</comment>
<dbReference type="PANTHER" id="PTHR42885">
    <property type="entry name" value="HISTIDINOL-PHOSPHATE AMINOTRANSFERASE-RELATED"/>
    <property type="match status" value="1"/>
</dbReference>
<dbReference type="Pfam" id="PF00155">
    <property type="entry name" value="Aminotran_1_2"/>
    <property type="match status" value="1"/>
</dbReference>
<dbReference type="InterPro" id="IPR015422">
    <property type="entry name" value="PyrdxlP-dep_Trfase_small"/>
</dbReference>
<evidence type="ECO:0000256" key="9">
    <source>
        <dbReference type="ARBA" id="ARBA00023102"/>
    </source>
</evidence>
<dbReference type="SUPFAM" id="SSF53383">
    <property type="entry name" value="PLP-dependent transferases"/>
    <property type="match status" value="1"/>
</dbReference>
<dbReference type="Gene3D" id="3.90.1150.10">
    <property type="entry name" value="Aspartate Aminotransferase, domain 1"/>
    <property type="match status" value="1"/>
</dbReference>
<evidence type="ECO:0000256" key="5">
    <source>
        <dbReference type="ARBA" id="ARBA00022576"/>
    </source>
</evidence>
<evidence type="ECO:0000256" key="8">
    <source>
        <dbReference type="ARBA" id="ARBA00022898"/>
    </source>
</evidence>
<feature type="modified residue" description="N6-(pyridoxal phosphate)lysine" evidence="11">
    <location>
        <position position="214"/>
    </location>
</feature>
<evidence type="ECO:0000256" key="11">
    <source>
        <dbReference type="HAMAP-Rule" id="MF_01023"/>
    </source>
</evidence>
<dbReference type="InterPro" id="IPR005861">
    <property type="entry name" value="HisP_aminotrans"/>
</dbReference>
<evidence type="ECO:0000313" key="13">
    <source>
        <dbReference type="EMBL" id="SIT66896.1"/>
    </source>
</evidence>
<evidence type="ECO:0000259" key="12">
    <source>
        <dbReference type="Pfam" id="PF00155"/>
    </source>
</evidence>
<gene>
    <name evidence="11" type="primary">hisC</name>
    <name evidence="13" type="ORF">SAMN05216526_0716</name>
</gene>
<dbReference type="PANTHER" id="PTHR42885:SF2">
    <property type="entry name" value="HISTIDINOL-PHOSPHATE AMINOTRANSFERASE"/>
    <property type="match status" value="1"/>
</dbReference>
<dbReference type="InterPro" id="IPR015421">
    <property type="entry name" value="PyrdxlP-dep_Trfase_major"/>
</dbReference>
<dbReference type="Gene3D" id="3.40.640.10">
    <property type="entry name" value="Type I PLP-dependent aspartate aminotransferase-like (Major domain)"/>
    <property type="match status" value="1"/>
</dbReference>